<evidence type="ECO:0000313" key="1">
    <source>
        <dbReference type="EMBL" id="SPC80547.1"/>
    </source>
</evidence>
<sequence length="87" mass="9544">MVSELSLGFWANLPPIGVHVLIFMPQVRSVGEFRRIPWMAQLPVGFSFLWQLDLLLLEGSGISNDHGCSNGSVLGSSSHLEHLLSTI</sequence>
<organism evidence="1">
    <name type="scientific">Fagus sylvatica</name>
    <name type="common">Beechnut</name>
    <dbReference type="NCBI Taxonomy" id="28930"/>
    <lineage>
        <taxon>Eukaryota</taxon>
        <taxon>Viridiplantae</taxon>
        <taxon>Streptophyta</taxon>
        <taxon>Embryophyta</taxon>
        <taxon>Tracheophyta</taxon>
        <taxon>Spermatophyta</taxon>
        <taxon>Magnoliopsida</taxon>
        <taxon>eudicotyledons</taxon>
        <taxon>Gunneridae</taxon>
        <taxon>Pentapetalae</taxon>
        <taxon>rosids</taxon>
        <taxon>fabids</taxon>
        <taxon>Fagales</taxon>
        <taxon>Fagaceae</taxon>
        <taxon>Fagus</taxon>
    </lineage>
</organism>
<gene>
    <name evidence="1" type="ORF">FSB_LOCUS8429</name>
</gene>
<name>A0A2N9ENX5_FAGSY</name>
<protein>
    <submittedName>
        <fullName evidence="1">Uncharacterized protein</fullName>
    </submittedName>
</protein>
<dbReference type="EMBL" id="OIVN01000456">
    <property type="protein sequence ID" value="SPC80547.1"/>
    <property type="molecule type" value="Genomic_DNA"/>
</dbReference>
<accession>A0A2N9ENX5</accession>
<reference evidence="1" key="1">
    <citation type="submission" date="2018-02" db="EMBL/GenBank/DDBJ databases">
        <authorList>
            <person name="Cohen D.B."/>
            <person name="Kent A.D."/>
        </authorList>
    </citation>
    <scope>NUCLEOTIDE SEQUENCE</scope>
</reference>
<proteinExistence type="predicted"/>
<dbReference type="AlphaFoldDB" id="A0A2N9ENX5"/>